<evidence type="ECO:0000313" key="9">
    <source>
        <dbReference type="Proteomes" id="UP000220034"/>
    </source>
</evidence>
<evidence type="ECO:0000256" key="4">
    <source>
        <dbReference type="ARBA" id="ARBA00022946"/>
    </source>
</evidence>
<dbReference type="InterPro" id="IPR038532">
    <property type="entry name" value="NDUFS4-like_sf"/>
</dbReference>
<comment type="subcellular location">
    <subcellularLocation>
        <location evidence="1">Membrane</location>
    </subcellularLocation>
</comment>
<keyword evidence="4" id="KW-0809">Transit peptide</keyword>
<reference evidence="9" key="1">
    <citation type="submission" date="2017-09" db="EMBL/GenBank/DDBJ databases">
        <authorList>
            <person name="Varghese N."/>
            <person name="Submissions S."/>
        </authorList>
    </citation>
    <scope>NUCLEOTIDE SEQUENCE [LARGE SCALE GENOMIC DNA]</scope>
    <source>
        <strain evidence="9">C7</strain>
    </source>
</reference>
<accession>A0A2C9CNG1</accession>
<dbReference type="PANTHER" id="PTHR12219:SF8">
    <property type="entry name" value="NADH DEHYDROGENASE [UBIQUINONE] IRON-SULFUR PROTEIN 4, MITOCHONDRIAL"/>
    <property type="match status" value="1"/>
</dbReference>
<dbReference type="EMBL" id="OCTN01000001">
    <property type="protein sequence ID" value="SOH92854.1"/>
    <property type="molecule type" value="Genomic_DNA"/>
</dbReference>
<dbReference type="Pfam" id="PF04800">
    <property type="entry name" value="NDUS4"/>
    <property type="match status" value="1"/>
</dbReference>
<evidence type="ECO:0000313" key="8">
    <source>
        <dbReference type="EMBL" id="SOH92854.1"/>
    </source>
</evidence>
<proteinExistence type="predicted"/>
<evidence type="ECO:0000256" key="2">
    <source>
        <dbReference type="ARBA" id="ARBA00022448"/>
    </source>
</evidence>
<evidence type="ECO:0000256" key="3">
    <source>
        <dbReference type="ARBA" id="ARBA00022660"/>
    </source>
</evidence>
<dbReference type="InterPro" id="IPR006885">
    <property type="entry name" value="NADH_UbQ_FeS_4_mit-like"/>
</dbReference>
<feature type="region of interest" description="Disordered" evidence="7">
    <location>
        <begin position="1"/>
        <end position="20"/>
    </location>
</feature>
<dbReference type="Proteomes" id="UP000220034">
    <property type="component" value="Unassembled WGS sequence"/>
</dbReference>
<dbReference type="PANTHER" id="PTHR12219">
    <property type="entry name" value="NADH-UBIQUINONE OXIDOREDUCTASE"/>
    <property type="match status" value="1"/>
</dbReference>
<gene>
    <name evidence="8" type="ORF">SAMN06273572_101704</name>
</gene>
<dbReference type="GO" id="GO:0022900">
    <property type="term" value="P:electron transport chain"/>
    <property type="evidence" value="ECO:0007669"/>
    <property type="project" value="InterPro"/>
</dbReference>
<evidence type="ECO:0000256" key="6">
    <source>
        <dbReference type="ARBA" id="ARBA00023136"/>
    </source>
</evidence>
<feature type="region of interest" description="Disordered" evidence="7">
    <location>
        <begin position="69"/>
        <end position="103"/>
    </location>
</feature>
<feature type="compositionally biased region" description="Basic and acidic residues" evidence="7">
    <location>
        <begin position="93"/>
        <end position="103"/>
    </location>
</feature>
<evidence type="ECO:0000256" key="7">
    <source>
        <dbReference type="SAM" id="MobiDB-lite"/>
    </source>
</evidence>
<dbReference type="RefSeq" id="WP_097928410.1">
    <property type="nucleotide sequence ID" value="NZ_OCTN01000001.1"/>
</dbReference>
<keyword evidence="9" id="KW-1185">Reference proteome</keyword>
<evidence type="ECO:0000256" key="1">
    <source>
        <dbReference type="ARBA" id="ARBA00004370"/>
    </source>
</evidence>
<evidence type="ECO:0000256" key="5">
    <source>
        <dbReference type="ARBA" id="ARBA00022982"/>
    </source>
</evidence>
<protein>
    <submittedName>
        <fullName evidence="8">ETC complex I subunit conserved region</fullName>
    </submittedName>
</protein>
<keyword evidence="6" id="KW-0472">Membrane</keyword>
<dbReference type="Gene3D" id="3.30.160.190">
    <property type="entry name" value="atu1810 like domain"/>
    <property type="match status" value="1"/>
</dbReference>
<keyword evidence="5" id="KW-0249">Electron transport</keyword>
<keyword evidence="3" id="KW-0679">Respiratory chain</keyword>
<dbReference type="GO" id="GO:0016020">
    <property type="term" value="C:membrane"/>
    <property type="evidence" value="ECO:0007669"/>
    <property type="project" value="UniProtKB-SubCell"/>
</dbReference>
<organism evidence="8 9">
    <name type="scientific">Pontivivens marinum</name>
    <dbReference type="NCBI Taxonomy" id="1690039"/>
    <lineage>
        <taxon>Bacteria</taxon>
        <taxon>Pseudomonadati</taxon>
        <taxon>Pseudomonadota</taxon>
        <taxon>Alphaproteobacteria</taxon>
        <taxon>Rhodobacterales</taxon>
        <taxon>Paracoccaceae</taxon>
        <taxon>Pontivivens</taxon>
    </lineage>
</organism>
<dbReference type="AlphaFoldDB" id="A0A2C9CNG1"/>
<dbReference type="OrthoDB" id="9799572at2"/>
<sequence length="103" mass="11680">MLARIYQPAKTAMSSGTANSQHWVLQFEAAEAKRIDPLMGWQGSGDTTGQVHLRFDTRAAAIEYARRHGIPHQVMEPKPRKPNVRNRGYGDNFAHDRRGAWTH</sequence>
<name>A0A2C9CNG1_9RHOB</name>
<keyword evidence="2" id="KW-0813">Transport</keyword>